<dbReference type="EMBL" id="LAZR01032339">
    <property type="protein sequence ID" value="KKL51173.1"/>
    <property type="molecule type" value="Genomic_DNA"/>
</dbReference>
<sequence>WTYLALNLIAYQIEKNTDIRALAYTGWTSLKSLANLAKGDFAGLTIPGSTAQIVAGIATGDKRMLKEGIAEVMRARHDLNDLASLIMTDEDIVTLGNAERHNG</sequence>
<feature type="non-terminal residue" evidence="1">
    <location>
        <position position="1"/>
    </location>
</feature>
<accession>A0A0F9CP68</accession>
<dbReference type="AlphaFoldDB" id="A0A0F9CP68"/>
<organism evidence="1">
    <name type="scientific">marine sediment metagenome</name>
    <dbReference type="NCBI Taxonomy" id="412755"/>
    <lineage>
        <taxon>unclassified sequences</taxon>
        <taxon>metagenomes</taxon>
        <taxon>ecological metagenomes</taxon>
    </lineage>
</organism>
<gene>
    <name evidence="1" type="ORF">LCGC14_2298180</name>
</gene>
<proteinExistence type="predicted"/>
<name>A0A0F9CP68_9ZZZZ</name>
<comment type="caution">
    <text evidence="1">The sequence shown here is derived from an EMBL/GenBank/DDBJ whole genome shotgun (WGS) entry which is preliminary data.</text>
</comment>
<reference evidence="1" key="1">
    <citation type="journal article" date="2015" name="Nature">
        <title>Complex archaea that bridge the gap between prokaryotes and eukaryotes.</title>
        <authorList>
            <person name="Spang A."/>
            <person name="Saw J.H."/>
            <person name="Jorgensen S.L."/>
            <person name="Zaremba-Niedzwiedzka K."/>
            <person name="Martijn J."/>
            <person name="Lind A.E."/>
            <person name="van Eijk R."/>
            <person name="Schleper C."/>
            <person name="Guy L."/>
            <person name="Ettema T.J."/>
        </authorList>
    </citation>
    <scope>NUCLEOTIDE SEQUENCE</scope>
</reference>
<evidence type="ECO:0000313" key="1">
    <source>
        <dbReference type="EMBL" id="KKL51173.1"/>
    </source>
</evidence>
<protein>
    <submittedName>
        <fullName evidence="1">Uncharacterized protein</fullName>
    </submittedName>
</protein>